<protein>
    <submittedName>
        <fullName evidence="2">Uncharacterized protein</fullName>
    </submittedName>
</protein>
<evidence type="ECO:0000256" key="1">
    <source>
        <dbReference type="SAM" id="Phobius"/>
    </source>
</evidence>
<feature type="transmembrane region" description="Helical" evidence="1">
    <location>
        <begin position="20"/>
        <end position="40"/>
    </location>
</feature>
<proteinExistence type="predicted"/>
<evidence type="ECO:0000313" key="3">
    <source>
        <dbReference type="Proteomes" id="UP000823775"/>
    </source>
</evidence>
<sequence>MALKFLRLIWSLSNVRPDWWLQASVLQVVYMLPALAAKGYRMVQGWLLFASSVSSILNIVTLPFFLLISAVLHAFSWYMLPALAAKGNISVQRLVAVGRLISLAYFTLLHFLGCLLHMAQQLPAAWLSLIFREELNPTELLRYDNMPEGQTVLNFVDAAAATVLIGVTE</sequence>
<name>A0ABS8UPC1_DATST</name>
<comment type="caution">
    <text evidence="2">The sequence shown here is derived from an EMBL/GenBank/DDBJ whole genome shotgun (WGS) entry which is preliminary data.</text>
</comment>
<feature type="transmembrane region" description="Helical" evidence="1">
    <location>
        <begin position="47"/>
        <end position="80"/>
    </location>
</feature>
<reference evidence="2 3" key="1">
    <citation type="journal article" date="2021" name="BMC Genomics">
        <title>Datura genome reveals duplications of psychoactive alkaloid biosynthetic genes and high mutation rate following tissue culture.</title>
        <authorList>
            <person name="Rajewski A."/>
            <person name="Carter-House D."/>
            <person name="Stajich J."/>
            <person name="Litt A."/>
        </authorList>
    </citation>
    <scope>NUCLEOTIDE SEQUENCE [LARGE SCALE GENOMIC DNA]</scope>
    <source>
        <strain evidence="2">AR-01</strain>
    </source>
</reference>
<evidence type="ECO:0000313" key="2">
    <source>
        <dbReference type="EMBL" id="MCD9560761.1"/>
    </source>
</evidence>
<feature type="transmembrane region" description="Helical" evidence="1">
    <location>
        <begin position="100"/>
        <end position="119"/>
    </location>
</feature>
<dbReference type="Proteomes" id="UP000823775">
    <property type="component" value="Unassembled WGS sequence"/>
</dbReference>
<keyword evidence="1" id="KW-0812">Transmembrane</keyword>
<keyword evidence="1" id="KW-0472">Membrane</keyword>
<dbReference type="EMBL" id="JACEIK010002373">
    <property type="protein sequence ID" value="MCD9560761.1"/>
    <property type="molecule type" value="Genomic_DNA"/>
</dbReference>
<organism evidence="2 3">
    <name type="scientific">Datura stramonium</name>
    <name type="common">Jimsonweed</name>
    <name type="synonym">Common thornapple</name>
    <dbReference type="NCBI Taxonomy" id="4076"/>
    <lineage>
        <taxon>Eukaryota</taxon>
        <taxon>Viridiplantae</taxon>
        <taxon>Streptophyta</taxon>
        <taxon>Embryophyta</taxon>
        <taxon>Tracheophyta</taxon>
        <taxon>Spermatophyta</taxon>
        <taxon>Magnoliopsida</taxon>
        <taxon>eudicotyledons</taxon>
        <taxon>Gunneridae</taxon>
        <taxon>Pentapetalae</taxon>
        <taxon>asterids</taxon>
        <taxon>lamiids</taxon>
        <taxon>Solanales</taxon>
        <taxon>Solanaceae</taxon>
        <taxon>Solanoideae</taxon>
        <taxon>Datureae</taxon>
        <taxon>Datura</taxon>
    </lineage>
</organism>
<accession>A0ABS8UPC1</accession>
<keyword evidence="1" id="KW-1133">Transmembrane helix</keyword>
<gene>
    <name evidence="2" type="ORF">HAX54_019552</name>
</gene>
<keyword evidence="3" id="KW-1185">Reference proteome</keyword>